<name>A0A917S188_9BACL</name>
<evidence type="ECO:0000313" key="9">
    <source>
        <dbReference type="EMBL" id="GGL49714.1"/>
    </source>
</evidence>
<organism evidence="9 10">
    <name type="scientific">Sporolactobacillus putidus</name>
    <dbReference type="NCBI Taxonomy" id="492735"/>
    <lineage>
        <taxon>Bacteria</taxon>
        <taxon>Bacillati</taxon>
        <taxon>Bacillota</taxon>
        <taxon>Bacilli</taxon>
        <taxon>Bacillales</taxon>
        <taxon>Sporolactobacillaceae</taxon>
        <taxon>Sporolactobacillus</taxon>
    </lineage>
</organism>
<evidence type="ECO:0000256" key="4">
    <source>
        <dbReference type="ARBA" id="ARBA00022692"/>
    </source>
</evidence>
<gene>
    <name evidence="9" type="primary">glcP</name>
    <name evidence="9" type="ORF">GCM10007968_12290</name>
</gene>
<dbReference type="RefSeq" id="WP_188802209.1">
    <property type="nucleotide sequence ID" value="NZ_BMOK01000004.1"/>
</dbReference>
<dbReference type="EMBL" id="BMOK01000004">
    <property type="protein sequence ID" value="GGL49714.1"/>
    <property type="molecule type" value="Genomic_DNA"/>
</dbReference>
<sequence>MRQFTFASCALYFLTGLTAISIGSVLPQLLTYYKVSYTIGGQLIFIGAMGFLAGVLVSSYLNNRFQPKPLLTFSTLIIAGAQFGILLLPPFPLFMALYFVNSMGSAAIGVVVATMIIEVFIGRQAVAMSYLEVSFGLGAFTMPIMASLFIALNVWRYLFVTTAVLALILAFVWTRITFSKKDVAPSEALDASGQAESGPLQPGQKWKMLGLFALIVFLYGGLEGSLNNFMSSIFMNYLDMVAYYASISIGVFWAAMVIGRAATGLIIRRITYSTYLLINISGALLSLVLFIILKNPLMGYFFVATLGLMMSGIYSITLVYANYSIPHSAHLVTPVISGLSGLGAAIFPAFTGYSIDHAGMTATLWSIVGIAAAYLFFLLVIDQARGGGPRILHKLLKKTRAKLAFSPRRSRFNKS</sequence>
<dbReference type="SUPFAM" id="SSF103473">
    <property type="entry name" value="MFS general substrate transporter"/>
    <property type="match status" value="1"/>
</dbReference>
<dbReference type="PANTHER" id="PTHR23514:SF3">
    <property type="entry name" value="BYPASS OF STOP CODON PROTEIN 6"/>
    <property type="match status" value="1"/>
</dbReference>
<feature type="transmembrane region" description="Helical" evidence="7">
    <location>
        <begin position="242"/>
        <end position="262"/>
    </location>
</feature>
<keyword evidence="10" id="KW-1185">Reference proteome</keyword>
<dbReference type="InterPro" id="IPR051788">
    <property type="entry name" value="MFS_Transporter"/>
</dbReference>
<proteinExistence type="inferred from homology"/>
<dbReference type="Pfam" id="PF07690">
    <property type="entry name" value="MFS_1"/>
    <property type="match status" value="1"/>
</dbReference>
<keyword evidence="4 7" id="KW-0812">Transmembrane</keyword>
<evidence type="ECO:0000256" key="7">
    <source>
        <dbReference type="SAM" id="Phobius"/>
    </source>
</evidence>
<comment type="caution">
    <text evidence="9">The sequence shown here is derived from an EMBL/GenBank/DDBJ whole genome shotgun (WGS) entry which is preliminary data.</text>
</comment>
<evidence type="ECO:0000256" key="1">
    <source>
        <dbReference type="ARBA" id="ARBA00004651"/>
    </source>
</evidence>
<dbReference type="GO" id="GO:0022857">
    <property type="term" value="F:transmembrane transporter activity"/>
    <property type="evidence" value="ECO:0007669"/>
    <property type="project" value="InterPro"/>
</dbReference>
<dbReference type="PROSITE" id="PS50850">
    <property type="entry name" value="MFS"/>
    <property type="match status" value="1"/>
</dbReference>
<evidence type="ECO:0000256" key="3">
    <source>
        <dbReference type="ARBA" id="ARBA00022448"/>
    </source>
</evidence>
<evidence type="ECO:0000313" key="10">
    <source>
        <dbReference type="Proteomes" id="UP000654670"/>
    </source>
</evidence>
<feature type="transmembrane region" description="Helical" evidence="7">
    <location>
        <begin position="362"/>
        <end position="381"/>
    </location>
</feature>
<accession>A0A917S188</accession>
<keyword evidence="5 7" id="KW-1133">Transmembrane helix</keyword>
<feature type="transmembrane region" description="Helical" evidence="7">
    <location>
        <begin position="299"/>
        <end position="319"/>
    </location>
</feature>
<feature type="transmembrane region" description="Helical" evidence="7">
    <location>
        <begin position="35"/>
        <end position="58"/>
    </location>
</feature>
<dbReference type="InterPro" id="IPR036259">
    <property type="entry name" value="MFS_trans_sf"/>
</dbReference>
<keyword evidence="6 7" id="KW-0472">Membrane</keyword>
<feature type="transmembrane region" description="Helical" evidence="7">
    <location>
        <begin position="206"/>
        <end position="222"/>
    </location>
</feature>
<feature type="transmembrane region" description="Helical" evidence="7">
    <location>
        <begin position="157"/>
        <end position="176"/>
    </location>
</feature>
<comment type="similarity">
    <text evidence="2">Belongs to the major facilitator superfamily.</text>
</comment>
<evidence type="ECO:0000256" key="2">
    <source>
        <dbReference type="ARBA" id="ARBA00008335"/>
    </source>
</evidence>
<keyword evidence="3" id="KW-0813">Transport</keyword>
<feature type="transmembrane region" description="Helical" evidence="7">
    <location>
        <begin position="331"/>
        <end position="350"/>
    </location>
</feature>
<reference evidence="9" key="1">
    <citation type="journal article" date="2014" name="Int. J. Syst. Evol. Microbiol.">
        <title>Complete genome sequence of Corynebacterium casei LMG S-19264T (=DSM 44701T), isolated from a smear-ripened cheese.</title>
        <authorList>
            <consortium name="US DOE Joint Genome Institute (JGI-PGF)"/>
            <person name="Walter F."/>
            <person name="Albersmeier A."/>
            <person name="Kalinowski J."/>
            <person name="Ruckert C."/>
        </authorList>
    </citation>
    <scope>NUCLEOTIDE SEQUENCE</scope>
    <source>
        <strain evidence="9">JCM 15325</strain>
    </source>
</reference>
<dbReference type="Gene3D" id="1.20.1250.20">
    <property type="entry name" value="MFS general substrate transporter like domains"/>
    <property type="match status" value="2"/>
</dbReference>
<evidence type="ECO:0000256" key="6">
    <source>
        <dbReference type="ARBA" id="ARBA00023136"/>
    </source>
</evidence>
<evidence type="ECO:0000256" key="5">
    <source>
        <dbReference type="ARBA" id="ARBA00022989"/>
    </source>
</evidence>
<dbReference type="InterPro" id="IPR011701">
    <property type="entry name" value="MFS"/>
</dbReference>
<evidence type="ECO:0000259" key="8">
    <source>
        <dbReference type="PROSITE" id="PS50850"/>
    </source>
</evidence>
<reference evidence="9" key="2">
    <citation type="submission" date="2020-09" db="EMBL/GenBank/DDBJ databases">
        <authorList>
            <person name="Sun Q."/>
            <person name="Ohkuma M."/>
        </authorList>
    </citation>
    <scope>NUCLEOTIDE SEQUENCE</scope>
    <source>
        <strain evidence="9">JCM 15325</strain>
    </source>
</reference>
<dbReference type="AlphaFoldDB" id="A0A917S188"/>
<dbReference type="GO" id="GO:0005886">
    <property type="term" value="C:plasma membrane"/>
    <property type="evidence" value="ECO:0007669"/>
    <property type="project" value="UniProtKB-SubCell"/>
</dbReference>
<feature type="transmembrane region" description="Helical" evidence="7">
    <location>
        <begin position="274"/>
        <end position="293"/>
    </location>
</feature>
<dbReference type="InterPro" id="IPR020846">
    <property type="entry name" value="MFS_dom"/>
</dbReference>
<feature type="transmembrane region" description="Helical" evidence="7">
    <location>
        <begin position="70"/>
        <end position="89"/>
    </location>
</feature>
<feature type="domain" description="Major facilitator superfamily (MFS) profile" evidence="8">
    <location>
        <begin position="4"/>
        <end position="385"/>
    </location>
</feature>
<comment type="subcellular location">
    <subcellularLocation>
        <location evidence="1">Cell membrane</location>
        <topology evidence="1">Multi-pass membrane protein</topology>
    </subcellularLocation>
</comment>
<dbReference type="Proteomes" id="UP000654670">
    <property type="component" value="Unassembled WGS sequence"/>
</dbReference>
<dbReference type="PANTHER" id="PTHR23514">
    <property type="entry name" value="BYPASS OF STOP CODON PROTEIN 6"/>
    <property type="match status" value="1"/>
</dbReference>
<protein>
    <submittedName>
        <fullName evidence="9">Glucose/mannose transporter GlcP</fullName>
    </submittedName>
</protein>
<feature type="transmembrane region" description="Helical" evidence="7">
    <location>
        <begin position="95"/>
        <end position="121"/>
    </location>
</feature>
<feature type="transmembrane region" description="Helical" evidence="7">
    <location>
        <begin position="133"/>
        <end position="151"/>
    </location>
</feature>